<organism evidence="3 4">
    <name type="scientific">Clostridium uliginosum</name>
    <dbReference type="NCBI Taxonomy" id="119641"/>
    <lineage>
        <taxon>Bacteria</taxon>
        <taxon>Bacillati</taxon>
        <taxon>Bacillota</taxon>
        <taxon>Clostridia</taxon>
        <taxon>Eubacteriales</taxon>
        <taxon>Clostridiaceae</taxon>
        <taxon>Clostridium</taxon>
    </lineage>
</organism>
<dbReference type="EMBL" id="FOMG01000008">
    <property type="protein sequence ID" value="SFC71487.1"/>
    <property type="molecule type" value="Genomic_DNA"/>
</dbReference>
<proteinExistence type="inferred from homology"/>
<dbReference type="HAMAP" id="MF_01448">
    <property type="entry name" value="UPF0473"/>
    <property type="match status" value="1"/>
</dbReference>
<dbReference type="PANTHER" id="PTHR40066">
    <property type="entry name" value="UPF0473 PROTEIN CBO2561/CLC_2432"/>
    <property type="match status" value="1"/>
</dbReference>
<dbReference type="AlphaFoldDB" id="A0A1I1LE99"/>
<evidence type="ECO:0000313" key="4">
    <source>
        <dbReference type="Proteomes" id="UP000199263"/>
    </source>
</evidence>
<sequence>MIVNNENIKNPYILKGEKLMEKDVEFIELLDEQGEQVKFKVVTYFQIDEINGEYVVVTPVSEDSDEAFVLKIVKDENGNENLISIEDEKEFDLVEEAYNLVMEEQN</sequence>
<evidence type="ECO:0000313" key="3">
    <source>
        <dbReference type="EMBL" id="SFC71487.1"/>
    </source>
</evidence>
<comment type="similarity">
    <text evidence="1 2">Belongs to the UPF0473 family.</text>
</comment>
<reference evidence="3 4" key="1">
    <citation type="submission" date="2016-10" db="EMBL/GenBank/DDBJ databases">
        <authorList>
            <person name="de Groot N.N."/>
        </authorList>
    </citation>
    <scope>NUCLEOTIDE SEQUENCE [LARGE SCALE GENOMIC DNA]</scope>
    <source>
        <strain evidence="3 4">DSM 12992</strain>
    </source>
</reference>
<keyword evidence="4" id="KW-1185">Reference proteome</keyword>
<dbReference type="PANTHER" id="PTHR40066:SF1">
    <property type="entry name" value="UPF0473 PROTEIN CBO2561_CLC_2432"/>
    <property type="match status" value="1"/>
</dbReference>
<dbReference type="InterPro" id="IPR009711">
    <property type="entry name" value="UPF0473"/>
</dbReference>
<name>A0A1I1LE99_9CLOT</name>
<evidence type="ECO:0000256" key="2">
    <source>
        <dbReference type="HAMAP-Rule" id="MF_01448"/>
    </source>
</evidence>
<evidence type="ECO:0000256" key="1">
    <source>
        <dbReference type="ARBA" id="ARBA00008439"/>
    </source>
</evidence>
<dbReference type="Pfam" id="PF06949">
    <property type="entry name" value="DUF1292"/>
    <property type="match status" value="1"/>
</dbReference>
<protein>
    <recommendedName>
        <fullName evidence="2">UPF0473 protein SAMN05421842_10812</fullName>
    </recommendedName>
</protein>
<dbReference type="Proteomes" id="UP000199263">
    <property type="component" value="Unassembled WGS sequence"/>
</dbReference>
<accession>A0A1I1LE99</accession>
<gene>
    <name evidence="3" type="ORF">SAMN05421842_10812</name>
</gene>
<dbReference type="STRING" id="119641.SAMN05421842_10812"/>